<organism evidence="1 2">
    <name type="scientific">Blastopirellula marina</name>
    <dbReference type="NCBI Taxonomy" id="124"/>
    <lineage>
        <taxon>Bacteria</taxon>
        <taxon>Pseudomonadati</taxon>
        <taxon>Planctomycetota</taxon>
        <taxon>Planctomycetia</taxon>
        <taxon>Pirellulales</taxon>
        <taxon>Pirellulaceae</taxon>
        <taxon>Blastopirellula</taxon>
    </lineage>
</organism>
<name>A0A2S8FY04_9BACT</name>
<evidence type="ECO:0000313" key="1">
    <source>
        <dbReference type="EMBL" id="PQO37052.1"/>
    </source>
</evidence>
<dbReference type="RefSeq" id="WP_105351641.1">
    <property type="nucleotide sequence ID" value="NZ_PUIA01000017.1"/>
</dbReference>
<evidence type="ECO:0008006" key="3">
    <source>
        <dbReference type="Google" id="ProtNLM"/>
    </source>
</evidence>
<comment type="caution">
    <text evidence="1">The sequence shown here is derived from an EMBL/GenBank/DDBJ whole genome shotgun (WGS) entry which is preliminary data.</text>
</comment>
<dbReference type="AlphaFoldDB" id="A0A2S8FY04"/>
<proteinExistence type="predicted"/>
<gene>
    <name evidence="1" type="ORF">C5Y96_07795</name>
</gene>
<dbReference type="EMBL" id="PUIA01000017">
    <property type="protein sequence ID" value="PQO37052.1"/>
    <property type="molecule type" value="Genomic_DNA"/>
</dbReference>
<dbReference type="Proteomes" id="UP000240009">
    <property type="component" value="Unassembled WGS sequence"/>
</dbReference>
<accession>A0A2S8FY04</accession>
<dbReference type="OrthoDB" id="292518at2"/>
<sequence length="530" mass="58223">MSDRLNAVLSGWLEGDQTLEKLVSHKEALQWILSADELEISGILRFLESIPPQITEPQRRFLDRVLNLLAMRLREVDDLDSDDLNRIAAAYRKWGATHRMGHLLLALLSATGSEAALELFAELVVELPPSNSNAAAIAFVPLLRQDDLPTETLFPKLLEALSHLSVASLVLDLANHVTRQGMVAKHPAADRVDALGELFSGLVARLSKFESEPPKEAKDFAATKIAVTEATSIALAICEAFALIGDDKAAGKLKSALDLKHRKLRADAAIALAKLGNEEGKELLVELAAEPVCRPRVLAVAEELDLLAKIPAEHQTDKAKVEGELAAWLSLDSQFGMPPHEVEQLDSRTLGWPGFEEAQECHLIQYAYHMPGGTFQSVGIVGPVTQSFAVDLTALPLPDIYAAFAGWQAEHPEVFELEPDKWQANQHELASKLLQRVASEGYETPQPAMLGFFFGDVRLIAATRRDGQAGTAVADLRNTTFYPAGESRHPVGPREAYYIHAGREYLQAFNKDRPEWVSLHESLADQEEAE</sequence>
<evidence type="ECO:0000313" key="2">
    <source>
        <dbReference type="Proteomes" id="UP000240009"/>
    </source>
</evidence>
<protein>
    <recommendedName>
        <fullName evidence="3">HEAT repeat domain-containing protein</fullName>
    </recommendedName>
</protein>
<reference evidence="1 2" key="1">
    <citation type="submission" date="2018-02" db="EMBL/GenBank/DDBJ databases">
        <title>Comparative genomes isolates from brazilian mangrove.</title>
        <authorList>
            <person name="Araujo J.E."/>
            <person name="Taketani R.G."/>
            <person name="Silva M.C.P."/>
            <person name="Loureco M.V."/>
            <person name="Andreote F.D."/>
        </authorList>
    </citation>
    <scope>NUCLEOTIDE SEQUENCE [LARGE SCALE GENOMIC DNA]</scope>
    <source>
        <strain evidence="1 2">HEX-2 MGV</strain>
    </source>
</reference>